<keyword evidence="2" id="KW-1185">Reference proteome</keyword>
<evidence type="ECO:0000259" key="1">
    <source>
        <dbReference type="PROSITE" id="PS50878"/>
    </source>
</evidence>
<feature type="domain" description="Reverse transcriptase" evidence="1">
    <location>
        <begin position="93"/>
        <end position="231"/>
    </location>
</feature>
<dbReference type="CDD" id="cd01650">
    <property type="entry name" value="RT_nLTR_like"/>
    <property type="match status" value="1"/>
</dbReference>
<dbReference type="RefSeq" id="XP_065675547.1">
    <property type="nucleotide sequence ID" value="XM_065819475.1"/>
</dbReference>
<name>A0ABM4DLY2_HYDVU</name>
<evidence type="ECO:0000313" key="3">
    <source>
        <dbReference type="RefSeq" id="XP_065675547.1"/>
    </source>
</evidence>
<dbReference type="PANTHER" id="PTHR47510:SF3">
    <property type="entry name" value="ENDO_EXONUCLEASE_PHOSPHATASE DOMAIN-CONTAINING PROTEIN"/>
    <property type="match status" value="1"/>
</dbReference>
<dbReference type="GeneID" id="136091764"/>
<proteinExistence type="predicted"/>
<dbReference type="InterPro" id="IPR000477">
    <property type="entry name" value="RT_dom"/>
</dbReference>
<gene>
    <name evidence="3" type="primary">LOC136091764</name>
</gene>
<reference evidence="3" key="1">
    <citation type="submission" date="2025-08" db="UniProtKB">
        <authorList>
            <consortium name="RefSeq"/>
        </authorList>
    </citation>
    <scope>IDENTIFICATION</scope>
</reference>
<organism evidence="2 3">
    <name type="scientific">Hydra vulgaris</name>
    <name type="common">Hydra</name>
    <name type="synonym">Hydra attenuata</name>
    <dbReference type="NCBI Taxonomy" id="6087"/>
    <lineage>
        <taxon>Eukaryota</taxon>
        <taxon>Metazoa</taxon>
        <taxon>Cnidaria</taxon>
        <taxon>Hydrozoa</taxon>
        <taxon>Hydroidolina</taxon>
        <taxon>Anthoathecata</taxon>
        <taxon>Aplanulata</taxon>
        <taxon>Hydridae</taxon>
        <taxon>Hydra</taxon>
    </lineage>
</organism>
<accession>A0ABM4DLY2</accession>
<dbReference type="PROSITE" id="PS50878">
    <property type="entry name" value="RT_POL"/>
    <property type="match status" value="1"/>
</dbReference>
<protein>
    <submittedName>
        <fullName evidence="3">Uncharacterized protein LOC136091764</fullName>
    </submittedName>
</protein>
<dbReference type="Proteomes" id="UP001652625">
    <property type="component" value="Chromosome 15"/>
</dbReference>
<evidence type="ECO:0000313" key="2">
    <source>
        <dbReference type="Proteomes" id="UP001652625"/>
    </source>
</evidence>
<sequence>MARFIRNDPIVDILNKNFQAAFVKEDDGPLSSFDLRATEIFIMANEDFTYEDVYLRLKNLKDNKSSGVDNLHSAILKNCASAFAIPLTYIFKESFKTSKLPVQFKSANITPLYKEGEKTLAGNYRPVSLTSSACKIMEGIIKCKLETFLYKFKLIVKQQHGFVKNKSCLTNLLETLDFISTALENGRPVDVIFLDFARAFDTVPHKRLLLKLTAYGISGLTIQWIEAFLKE</sequence>
<dbReference type="PANTHER" id="PTHR47510">
    <property type="entry name" value="REVERSE TRANSCRIPTASE DOMAIN-CONTAINING PROTEIN"/>
    <property type="match status" value="1"/>
</dbReference>
<dbReference type="Pfam" id="PF00078">
    <property type="entry name" value="RVT_1"/>
    <property type="match status" value="1"/>
</dbReference>